<dbReference type="InterPro" id="IPR015590">
    <property type="entry name" value="Aldehyde_DH_dom"/>
</dbReference>
<dbReference type="AlphaFoldDB" id="A0A4Z1E8U3"/>
<dbReference type="EMBL" id="PQXH01000247">
    <property type="protein sequence ID" value="TGO07780.1"/>
    <property type="molecule type" value="Genomic_DNA"/>
</dbReference>
<dbReference type="SUPFAM" id="SSF53720">
    <property type="entry name" value="ALDH-like"/>
    <property type="match status" value="1"/>
</dbReference>
<evidence type="ECO:0000259" key="4">
    <source>
        <dbReference type="Pfam" id="PF00171"/>
    </source>
</evidence>
<evidence type="ECO:0000256" key="1">
    <source>
        <dbReference type="ARBA" id="ARBA00009986"/>
    </source>
</evidence>
<gene>
    <name evidence="5" type="ORF">BTUL_0247g00080</name>
</gene>
<dbReference type="GO" id="GO:0004777">
    <property type="term" value="F:succinate-semialdehyde dehydrogenase (NAD+) activity"/>
    <property type="evidence" value="ECO:0007669"/>
    <property type="project" value="TreeGrafter"/>
</dbReference>
<reference evidence="5 6" key="1">
    <citation type="submission" date="2017-12" db="EMBL/GenBank/DDBJ databases">
        <title>Comparative genomics of Botrytis spp.</title>
        <authorList>
            <person name="Valero-Jimenez C.A."/>
            <person name="Tapia P."/>
            <person name="Veloso J."/>
            <person name="Silva-Moreno E."/>
            <person name="Staats M."/>
            <person name="Valdes J.H."/>
            <person name="Van Kan J.A.L."/>
        </authorList>
    </citation>
    <scope>NUCLEOTIDE SEQUENCE [LARGE SCALE GENOMIC DNA]</scope>
    <source>
        <strain evidence="5 6">Bt9001</strain>
    </source>
</reference>
<evidence type="ECO:0000256" key="3">
    <source>
        <dbReference type="ARBA" id="ARBA00023002"/>
    </source>
</evidence>
<dbReference type="InterPro" id="IPR016162">
    <property type="entry name" value="Ald_DH_N"/>
</dbReference>
<dbReference type="PANTHER" id="PTHR43353:SF2">
    <property type="entry name" value="ALDEHYDE DEHYDROGENASE FAMILY PROTEIN (AFU_ORTHOLOGUE AFUA_8G05520)"/>
    <property type="match status" value="1"/>
</dbReference>
<dbReference type="GO" id="GO:0009450">
    <property type="term" value="P:gamma-aminobutyric acid catabolic process"/>
    <property type="evidence" value="ECO:0007669"/>
    <property type="project" value="TreeGrafter"/>
</dbReference>
<proteinExistence type="inferred from homology"/>
<dbReference type="InterPro" id="IPR016161">
    <property type="entry name" value="Ald_DH/histidinol_DH"/>
</dbReference>
<name>A0A4Z1E8U3_9HELO</name>
<evidence type="ECO:0000313" key="5">
    <source>
        <dbReference type="EMBL" id="TGO07780.1"/>
    </source>
</evidence>
<feature type="domain" description="Aldehyde dehydrogenase" evidence="4">
    <location>
        <begin position="70"/>
        <end position="329"/>
    </location>
</feature>
<comment type="similarity">
    <text evidence="1">Belongs to the aldehyde dehydrogenase family.</text>
</comment>
<dbReference type="PANTHER" id="PTHR43353">
    <property type="entry name" value="SUCCINATE-SEMIALDEHYDE DEHYDROGENASE, MITOCHONDRIAL"/>
    <property type="match status" value="1"/>
</dbReference>
<comment type="caution">
    <text evidence="5">The sequence shown here is derived from an EMBL/GenBank/DDBJ whole genome shotgun (WGS) entry which is preliminary data.</text>
</comment>
<evidence type="ECO:0000256" key="2">
    <source>
        <dbReference type="ARBA" id="ARBA00022857"/>
    </source>
</evidence>
<keyword evidence="6" id="KW-1185">Reference proteome</keyword>
<sequence length="338" mass="36081">MFGASHEDNAGIYSAISHLIGGDQHSLVIVSGSGTSMIYESIMNAIASFHSELIIPLVIDGKGDLGSDLFDVVSPKPGKVCWRAVSSSSEDATRAVKAAQRSFLFWSKTKPQQKQKILFKAADILESRITEYGGIMETEMGGAVGPVHFWVLPTAVRFLRDIASHIPLITGGIPTVEDQGTSAMIWKEPYGVILGISPWNAPFALGMRAAATAIATGNTTVIKGSELTPRCYWALGQVFQDAGLPASVLNVIYCKTSDGATVTNTIIRHPAVKKINFTGSTDIGRKIARTCGENLKPCLMELGGKNNAIVCTDAHLQKAAKERIVGAVLHVRIDGSES</sequence>
<keyword evidence="2" id="KW-0521">NADP</keyword>
<dbReference type="OrthoDB" id="310895at2759"/>
<dbReference type="Pfam" id="PF00171">
    <property type="entry name" value="Aldedh"/>
    <property type="match status" value="1"/>
</dbReference>
<dbReference type="Gene3D" id="3.40.605.10">
    <property type="entry name" value="Aldehyde Dehydrogenase, Chain A, domain 1"/>
    <property type="match status" value="1"/>
</dbReference>
<protein>
    <recommendedName>
        <fullName evidence="4">Aldehyde dehydrogenase domain-containing protein</fullName>
    </recommendedName>
</protein>
<organism evidence="5 6">
    <name type="scientific">Botrytis tulipae</name>
    <dbReference type="NCBI Taxonomy" id="87230"/>
    <lineage>
        <taxon>Eukaryota</taxon>
        <taxon>Fungi</taxon>
        <taxon>Dikarya</taxon>
        <taxon>Ascomycota</taxon>
        <taxon>Pezizomycotina</taxon>
        <taxon>Leotiomycetes</taxon>
        <taxon>Helotiales</taxon>
        <taxon>Sclerotiniaceae</taxon>
        <taxon>Botrytis</taxon>
    </lineage>
</organism>
<dbReference type="InterPro" id="IPR050740">
    <property type="entry name" value="Aldehyde_DH_Superfamily"/>
</dbReference>
<dbReference type="Proteomes" id="UP000297777">
    <property type="component" value="Unassembled WGS sequence"/>
</dbReference>
<evidence type="ECO:0000313" key="6">
    <source>
        <dbReference type="Proteomes" id="UP000297777"/>
    </source>
</evidence>
<dbReference type="FunFam" id="3.40.605.10:FF:000012">
    <property type="entry name" value="NAD-dependent succinate-semialdehyde dehydrogenase"/>
    <property type="match status" value="1"/>
</dbReference>
<keyword evidence="3" id="KW-0560">Oxidoreductase</keyword>
<accession>A0A4Z1E8U3</accession>